<keyword evidence="2 5" id="KW-0238">DNA-binding</keyword>
<dbReference type="Proteomes" id="UP000294547">
    <property type="component" value="Unassembled WGS sequence"/>
</dbReference>
<dbReference type="AlphaFoldDB" id="A0A4R6RD71"/>
<keyword evidence="6" id="KW-1185">Reference proteome</keyword>
<sequence length="248" mass="27225">MSKPATRVDVAVVALRQAIIEQALLPGTKLPEDEIGAHFGMSRTLVRAALARLQAEGLVDARPKRTAAVAQPSLEEARQVFEVRRALEREAVRLVVRRWKPEYGAELEGHVREEDAAKARGDERVSIRLAGEFHTRLAAMSGNALLERYLSEVVSRCSLILALYGRPHSSDCAIHEHSEIIAALRGGDADAAIRLMDHHVGSVERRALFDDDAPEPDLGAVLSRYAGEILNRGRDTVPLRPATRKAAK</sequence>
<dbReference type="PANTHER" id="PTHR43537">
    <property type="entry name" value="TRANSCRIPTIONAL REGULATOR, GNTR FAMILY"/>
    <property type="match status" value="1"/>
</dbReference>
<dbReference type="EMBL" id="SNXY01000008">
    <property type="protein sequence ID" value="TDP84191.1"/>
    <property type="molecule type" value="Genomic_DNA"/>
</dbReference>
<dbReference type="GO" id="GO:0003700">
    <property type="term" value="F:DNA-binding transcription factor activity"/>
    <property type="evidence" value="ECO:0007669"/>
    <property type="project" value="InterPro"/>
</dbReference>
<dbReference type="PROSITE" id="PS50949">
    <property type="entry name" value="HTH_GNTR"/>
    <property type="match status" value="1"/>
</dbReference>
<dbReference type="SMART" id="SM00345">
    <property type="entry name" value="HTH_GNTR"/>
    <property type="match status" value="1"/>
</dbReference>
<feature type="domain" description="HTH gntR-type" evidence="4">
    <location>
        <begin position="5"/>
        <end position="72"/>
    </location>
</feature>
<evidence type="ECO:0000259" key="4">
    <source>
        <dbReference type="PROSITE" id="PS50949"/>
    </source>
</evidence>
<dbReference type="InterPro" id="IPR036388">
    <property type="entry name" value="WH-like_DNA-bd_sf"/>
</dbReference>
<dbReference type="OrthoDB" id="7618373at2"/>
<dbReference type="Gene3D" id="1.20.120.530">
    <property type="entry name" value="GntR ligand-binding domain-like"/>
    <property type="match status" value="1"/>
</dbReference>
<evidence type="ECO:0000313" key="6">
    <source>
        <dbReference type="Proteomes" id="UP000294547"/>
    </source>
</evidence>
<dbReference type="SMART" id="SM00895">
    <property type="entry name" value="FCD"/>
    <property type="match status" value="1"/>
</dbReference>
<dbReference type="Pfam" id="PF07729">
    <property type="entry name" value="FCD"/>
    <property type="match status" value="1"/>
</dbReference>
<dbReference type="CDD" id="cd07377">
    <property type="entry name" value="WHTH_GntR"/>
    <property type="match status" value="1"/>
</dbReference>
<evidence type="ECO:0000256" key="1">
    <source>
        <dbReference type="ARBA" id="ARBA00023015"/>
    </source>
</evidence>
<proteinExistence type="predicted"/>
<evidence type="ECO:0000313" key="5">
    <source>
        <dbReference type="EMBL" id="TDP84191.1"/>
    </source>
</evidence>
<keyword evidence="3" id="KW-0804">Transcription</keyword>
<name>A0A4R6RD71_9HYPH</name>
<dbReference type="InterPro" id="IPR000524">
    <property type="entry name" value="Tscrpt_reg_HTH_GntR"/>
</dbReference>
<dbReference type="InterPro" id="IPR011711">
    <property type="entry name" value="GntR_C"/>
</dbReference>
<reference evidence="5 6" key="1">
    <citation type="submission" date="2019-03" db="EMBL/GenBank/DDBJ databases">
        <title>Genomic Encyclopedia of Type Strains, Phase IV (KMG-IV): sequencing the most valuable type-strain genomes for metagenomic binning, comparative biology and taxonomic classification.</title>
        <authorList>
            <person name="Goeker M."/>
        </authorList>
    </citation>
    <scope>NUCLEOTIDE SEQUENCE [LARGE SCALE GENOMIC DNA]</scope>
    <source>
        <strain evidence="5 6">DSM 102969</strain>
    </source>
</reference>
<dbReference type="RefSeq" id="WP_126540144.1">
    <property type="nucleotide sequence ID" value="NZ_BSPM01000002.1"/>
</dbReference>
<evidence type="ECO:0000256" key="2">
    <source>
        <dbReference type="ARBA" id="ARBA00023125"/>
    </source>
</evidence>
<comment type="caution">
    <text evidence="5">The sequence shown here is derived from an EMBL/GenBank/DDBJ whole genome shotgun (WGS) entry which is preliminary data.</text>
</comment>
<accession>A0A4R6RD71</accession>
<dbReference type="SUPFAM" id="SSF48008">
    <property type="entry name" value="GntR ligand-binding domain-like"/>
    <property type="match status" value="1"/>
</dbReference>
<dbReference type="Pfam" id="PF00392">
    <property type="entry name" value="GntR"/>
    <property type="match status" value="1"/>
</dbReference>
<organism evidence="5 6">
    <name type="scientific">Oharaeibacter diazotrophicus</name>
    <dbReference type="NCBI Taxonomy" id="1920512"/>
    <lineage>
        <taxon>Bacteria</taxon>
        <taxon>Pseudomonadati</taxon>
        <taxon>Pseudomonadota</taxon>
        <taxon>Alphaproteobacteria</taxon>
        <taxon>Hyphomicrobiales</taxon>
        <taxon>Pleomorphomonadaceae</taxon>
        <taxon>Oharaeibacter</taxon>
    </lineage>
</organism>
<evidence type="ECO:0000256" key="3">
    <source>
        <dbReference type="ARBA" id="ARBA00023163"/>
    </source>
</evidence>
<dbReference type="InterPro" id="IPR036390">
    <property type="entry name" value="WH_DNA-bd_sf"/>
</dbReference>
<protein>
    <submittedName>
        <fullName evidence="5">DNA-binding GntR family transcriptional regulator</fullName>
    </submittedName>
</protein>
<dbReference type="GO" id="GO:0003677">
    <property type="term" value="F:DNA binding"/>
    <property type="evidence" value="ECO:0007669"/>
    <property type="project" value="UniProtKB-KW"/>
</dbReference>
<dbReference type="PANTHER" id="PTHR43537:SF53">
    <property type="entry name" value="HTH-TYPE TRANSCRIPTIONAL REPRESSOR NANR"/>
    <property type="match status" value="1"/>
</dbReference>
<gene>
    <name evidence="5" type="ORF">EDD54_2795</name>
</gene>
<dbReference type="InterPro" id="IPR008920">
    <property type="entry name" value="TF_FadR/GntR_C"/>
</dbReference>
<dbReference type="SUPFAM" id="SSF46785">
    <property type="entry name" value="Winged helix' DNA-binding domain"/>
    <property type="match status" value="1"/>
</dbReference>
<dbReference type="Gene3D" id="1.10.10.10">
    <property type="entry name" value="Winged helix-like DNA-binding domain superfamily/Winged helix DNA-binding domain"/>
    <property type="match status" value="1"/>
</dbReference>
<keyword evidence="1" id="KW-0805">Transcription regulation</keyword>